<reference evidence="1 2" key="1">
    <citation type="journal article" date="2019" name="bioRxiv">
        <title>Bacteria contribute to plant secondary compound degradation in a generalist herbivore system.</title>
        <authorList>
            <person name="Francoeur C.B."/>
            <person name="Khadempour L."/>
            <person name="Moreira-Soto R.D."/>
            <person name="Gotting K."/>
            <person name="Book A.J."/>
            <person name="Pinto-Tomas A.A."/>
            <person name="Keefover-Ring K."/>
            <person name="Currie C.R."/>
        </authorList>
    </citation>
    <scope>NUCLEOTIDE SEQUENCE [LARGE SCALE GENOMIC DNA]</scope>
    <source>
        <strain evidence="1 2">Acro-805</strain>
    </source>
</reference>
<keyword evidence="2" id="KW-1185">Reference proteome</keyword>
<name>A0ABX0R2X3_9GAMM</name>
<gene>
    <name evidence="1" type="ORF">F3J38_26585</name>
</gene>
<dbReference type="Proteomes" id="UP000780690">
    <property type="component" value="Unassembled WGS sequence"/>
</dbReference>
<protein>
    <submittedName>
        <fullName evidence="1">Uncharacterized protein</fullName>
    </submittedName>
</protein>
<sequence>MKASYMSTLNSALLNYNINNVSKIRIGRDDGITIFQNLEGLIGLTIVIEGTENSLVHFYRKGINRSHPEKLYRSKCLYSRRENFEYQDWLFRTVTDEFTESTESLEQLLKRA</sequence>
<comment type="caution">
    <text evidence="1">The sequence shown here is derived from an EMBL/GenBank/DDBJ whole genome shotgun (WGS) entry which is preliminary data.</text>
</comment>
<evidence type="ECO:0000313" key="2">
    <source>
        <dbReference type="Proteomes" id="UP000780690"/>
    </source>
</evidence>
<accession>A0ABX0R2X3</accession>
<dbReference type="EMBL" id="VWXD01000018">
    <property type="protein sequence ID" value="NIF03573.1"/>
    <property type="molecule type" value="Genomic_DNA"/>
</dbReference>
<evidence type="ECO:0000313" key="1">
    <source>
        <dbReference type="EMBL" id="NIF03573.1"/>
    </source>
</evidence>
<proteinExistence type="predicted"/>
<dbReference type="RefSeq" id="WP_167144156.1">
    <property type="nucleotide sequence ID" value="NZ_VWXD01000018.1"/>
</dbReference>
<organism evidence="1 2">
    <name type="scientific">Candidatus Pantoea formicae</name>
    <dbReference type="NCBI Taxonomy" id="2608355"/>
    <lineage>
        <taxon>Bacteria</taxon>
        <taxon>Pseudomonadati</taxon>
        <taxon>Pseudomonadota</taxon>
        <taxon>Gammaproteobacteria</taxon>
        <taxon>Enterobacterales</taxon>
        <taxon>Erwiniaceae</taxon>
        <taxon>Pantoea</taxon>
    </lineage>
</organism>